<dbReference type="Gene3D" id="3.30.530.20">
    <property type="match status" value="1"/>
</dbReference>
<feature type="domain" description="Activator of Hsp90 ATPase homologue 1/2-like C-terminal" evidence="2">
    <location>
        <begin position="14"/>
        <end position="147"/>
    </location>
</feature>
<dbReference type="Proteomes" id="UP000190367">
    <property type="component" value="Unassembled WGS sequence"/>
</dbReference>
<dbReference type="InterPro" id="IPR013538">
    <property type="entry name" value="ASHA1/2-like_C"/>
</dbReference>
<dbReference type="AlphaFoldDB" id="A0A1T4R1E0"/>
<organism evidence="3 4">
    <name type="scientific">Chitinophaga eiseniae</name>
    <dbReference type="NCBI Taxonomy" id="634771"/>
    <lineage>
        <taxon>Bacteria</taxon>
        <taxon>Pseudomonadati</taxon>
        <taxon>Bacteroidota</taxon>
        <taxon>Chitinophagia</taxon>
        <taxon>Chitinophagales</taxon>
        <taxon>Chitinophagaceae</taxon>
        <taxon>Chitinophaga</taxon>
    </lineage>
</organism>
<dbReference type="OrthoDB" id="2355173at2"/>
<dbReference type="EMBL" id="FUWZ01000002">
    <property type="protein sequence ID" value="SKA09676.1"/>
    <property type="molecule type" value="Genomic_DNA"/>
</dbReference>
<protein>
    <submittedName>
        <fullName evidence="3">Uncharacterized conserved protein YndB, AHSA1/START domain</fullName>
    </submittedName>
</protein>
<evidence type="ECO:0000259" key="2">
    <source>
        <dbReference type="Pfam" id="PF08327"/>
    </source>
</evidence>
<gene>
    <name evidence="3" type="ORF">SAMN04488128_102735</name>
</gene>
<accession>A0A1T4R1E0</accession>
<evidence type="ECO:0000313" key="3">
    <source>
        <dbReference type="EMBL" id="SKA09676.1"/>
    </source>
</evidence>
<dbReference type="SUPFAM" id="SSF55961">
    <property type="entry name" value="Bet v1-like"/>
    <property type="match status" value="1"/>
</dbReference>
<dbReference type="STRING" id="634771.SAMN04488128_102735"/>
<evidence type="ECO:0000313" key="4">
    <source>
        <dbReference type="Proteomes" id="UP000190367"/>
    </source>
</evidence>
<proteinExistence type="inferred from homology"/>
<comment type="similarity">
    <text evidence="1">Belongs to the AHA1 family.</text>
</comment>
<dbReference type="InterPro" id="IPR023393">
    <property type="entry name" value="START-like_dom_sf"/>
</dbReference>
<evidence type="ECO:0000256" key="1">
    <source>
        <dbReference type="ARBA" id="ARBA00006817"/>
    </source>
</evidence>
<dbReference type="RefSeq" id="WP_078669250.1">
    <property type="nucleotide sequence ID" value="NZ_FUWZ01000002.1"/>
</dbReference>
<dbReference type="Pfam" id="PF08327">
    <property type="entry name" value="AHSA1"/>
    <property type="match status" value="1"/>
</dbReference>
<sequence length="150" mass="16751">MGNALIVRNDITINAPAAVVWDTLINPAKTRQYMFNCETVSDWKQGSELLWKTEYEGKELIAVKGTIEEIIPNERLIYTTIDPNSNIDDTSDNYLKVTYQLTAQDGKTLLVVTQGDYSTVAEGDRRYKEAVDAGGWSSILTDIKKVAEAN</sequence>
<name>A0A1T4R1E0_9BACT</name>
<reference evidence="4" key="1">
    <citation type="submission" date="2017-02" db="EMBL/GenBank/DDBJ databases">
        <authorList>
            <person name="Varghese N."/>
            <person name="Submissions S."/>
        </authorList>
    </citation>
    <scope>NUCLEOTIDE SEQUENCE [LARGE SCALE GENOMIC DNA]</scope>
    <source>
        <strain evidence="4">DSM 22224</strain>
    </source>
</reference>
<keyword evidence="4" id="KW-1185">Reference proteome</keyword>